<organism evidence="2">
    <name type="scientific">Planktothricoides raciborskii GIHE-MW2</name>
    <dbReference type="NCBI Taxonomy" id="2792601"/>
    <lineage>
        <taxon>Bacteria</taxon>
        <taxon>Bacillati</taxon>
        <taxon>Cyanobacteriota</taxon>
        <taxon>Cyanophyceae</taxon>
        <taxon>Oscillatoriophycideae</taxon>
        <taxon>Oscillatoriales</taxon>
        <taxon>Oscillatoriaceae</taxon>
        <taxon>Planktothricoides</taxon>
    </lineage>
</organism>
<dbReference type="GO" id="GO:0030621">
    <property type="term" value="F:U4 snRNA binding"/>
    <property type="evidence" value="ECO:0007669"/>
    <property type="project" value="TreeGrafter"/>
</dbReference>
<accession>A0AAU8J5Q9</accession>
<name>A0AAU8J5Q9_9CYAN</name>
<feature type="repeat" description="WD" evidence="1">
    <location>
        <begin position="45"/>
        <end position="86"/>
    </location>
</feature>
<dbReference type="InterPro" id="IPR036322">
    <property type="entry name" value="WD40_repeat_dom_sf"/>
</dbReference>
<dbReference type="InterPro" id="IPR001680">
    <property type="entry name" value="WD40_rpt"/>
</dbReference>
<keyword evidence="1" id="KW-0853">WD repeat</keyword>
<dbReference type="PANTHER" id="PTHR19846">
    <property type="entry name" value="WD40 REPEAT PROTEIN"/>
    <property type="match status" value="1"/>
</dbReference>
<dbReference type="GO" id="GO:0000398">
    <property type="term" value="P:mRNA splicing, via spliceosome"/>
    <property type="evidence" value="ECO:0007669"/>
    <property type="project" value="TreeGrafter"/>
</dbReference>
<protein>
    <submittedName>
        <fullName evidence="2">Uncharacterized protein</fullName>
    </submittedName>
</protein>
<dbReference type="SMART" id="SM00320">
    <property type="entry name" value="WD40"/>
    <property type="match status" value="2"/>
</dbReference>
<dbReference type="Pfam" id="PF00400">
    <property type="entry name" value="WD40"/>
    <property type="match status" value="2"/>
</dbReference>
<dbReference type="Gene3D" id="2.130.10.10">
    <property type="entry name" value="YVTN repeat-like/Quinoprotein amine dehydrogenase"/>
    <property type="match status" value="1"/>
</dbReference>
<dbReference type="EMBL" id="CP159837">
    <property type="protein sequence ID" value="XCM34441.1"/>
    <property type="molecule type" value="Genomic_DNA"/>
</dbReference>
<gene>
    <name evidence="2" type="ORF">ABWT76_003041</name>
</gene>
<proteinExistence type="predicted"/>
<evidence type="ECO:0000256" key="1">
    <source>
        <dbReference type="PROSITE-ProRule" id="PRU00221"/>
    </source>
</evidence>
<dbReference type="InterPro" id="IPR015943">
    <property type="entry name" value="WD40/YVTN_repeat-like_dom_sf"/>
</dbReference>
<dbReference type="PANTHER" id="PTHR19846:SF0">
    <property type="entry name" value="PRE-MRNA PROCESSING FACTOR 4"/>
    <property type="match status" value="1"/>
</dbReference>
<dbReference type="RefSeq" id="WP_354634559.1">
    <property type="nucleotide sequence ID" value="NZ_CP159837.1"/>
</dbReference>
<dbReference type="AlphaFoldDB" id="A0AAU8J5Q9"/>
<dbReference type="SUPFAM" id="SSF50978">
    <property type="entry name" value="WD40 repeat-like"/>
    <property type="match status" value="1"/>
</dbReference>
<feature type="repeat" description="WD" evidence="1">
    <location>
        <begin position="4"/>
        <end position="38"/>
    </location>
</feature>
<dbReference type="PROSITE" id="PS50294">
    <property type="entry name" value="WD_REPEATS_REGION"/>
    <property type="match status" value="2"/>
</dbReference>
<sequence length="103" mass="11286">MQTLQGHDNAAIATSFHPDGDLIASAGADGIVNIWRLDGTLLQKIPAHEHIIYSVSFNGAGNLLATTSEDRTIKLWQGKNLALLKTIKIDQSPVYCIRFRGDR</sequence>
<evidence type="ECO:0000313" key="2">
    <source>
        <dbReference type="EMBL" id="XCM34441.1"/>
    </source>
</evidence>
<reference evidence="2" key="1">
    <citation type="submission" date="2024-07" db="EMBL/GenBank/DDBJ databases">
        <authorList>
            <person name="Kim Y.J."/>
            <person name="Jeong J.Y."/>
        </authorList>
    </citation>
    <scope>NUCLEOTIDE SEQUENCE</scope>
    <source>
        <strain evidence="2">GIHE-MW2</strain>
    </source>
</reference>
<dbReference type="PROSITE" id="PS50082">
    <property type="entry name" value="WD_REPEATS_2"/>
    <property type="match status" value="2"/>
</dbReference>
<dbReference type="GO" id="GO:0017070">
    <property type="term" value="F:U6 snRNA binding"/>
    <property type="evidence" value="ECO:0007669"/>
    <property type="project" value="TreeGrafter"/>
</dbReference>